<organism evidence="4 5">
    <name type="scientific">Undibacterium pigrum</name>
    <dbReference type="NCBI Taxonomy" id="401470"/>
    <lineage>
        <taxon>Bacteria</taxon>
        <taxon>Pseudomonadati</taxon>
        <taxon>Pseudomonadota</taxon>
        <taxon>Betaproteobacteria</taxon>
        <taxon>Burkholderiales</taxon>
        <taxon>Oxalobacteraceae</taxon>
        <taxon>Undibacterium</taxon>
    </lineage>
</organism>
<dbReference type="PANTHER" id="PTHR44591:SF3">
    <property type="entry name" value="RESPONSE REGULATORY DOMAIN-CONTAINING PROTEIN"/>
    <property type="match status" value="1"/>
</dbReference>
<gene>
    <name evidence="4" type="ORF">DFR42_11093</name>
</gene>
<dbReference type="EMBL" id="QJKB01000010">
    <property type="protein sequence ID" value="PXX39727.1"/>
    <property type="molecule type" value="Genomic_DNA"/>
</dbReference>
<dbReference type="PANTHER" id="PTHR44591">
    <property type="entry name" value="STRESS RESPONSE REGULATOR PROTEIN 1"/>
    <property type="match status" value="1"/>
</dbReference>
<dbReference type="InterPro" id="IPR011006">
    <property type="entry name" value="CheY-like_superfamily"/>
</dbReference>
<name>A0A318J0F4_9BURK</name>
<evidence type="ECO:0000256" key="2">
    <source>
        <dbReference type="PROSITE-ProRule" id="PRU00169"/>
    </source>
</evidence>
<evidence type="ECO:0000313" key="4">
    <source>
        <dbReference type="EMBL" id="PXX39727.1"/>
    </source>
</evidence>
<proteinExistence type="predicted"/>
<dbReference type="InterPro" id="IPR001789">
    <property type="entry name" value="Sig_transdc_resp-reg_receiver"/>
</dbReference>
<dbReference type="Proteomes" id="UP000247792">
    <property type="component" value="Unassembled WGS sequence"/>
</dbReference>
<evidence type="ECO:0000256" key="1">
    <source>
        <dbReference type="ARBA" id="ARBA00022553"/>
    </source>
</evidence>
<comment type="caution">
    <text evidence="4">The sequence shown here is derived from an EMBL/GenBank/DDBJ whole genome shotgun (WGS) entry which is preliminary data.</text>
</comment>
<evidence type="ECO:0000313" key="5">
    <source>
        <dbReference type="Proteomes" id="UP000247792"/>
    </source>
</evidence>
<dbReference type="RefSeq" id="WP_110257384.1">
    <property type="nucleotide sequence ID" value="NZ_QJKB01000010.1"/>
</dbReference>
<protein>
    <submittedName>
        <fullName evidence="4">Response regulator receiver domain-containing protein</fullName>
    </submittedName>
</protein>
<reference evidence="4 5" key="1">
    <citation type="submission" date="2018-05" db="EMBL/GenBank/DDBJ databases">
        <title>Genomic Encyclopedia of Type Strains, Phase IV (KMG-IV): sequencing the most valuable type-strain genomes for metagenomic binning, comparative biology and taxonomic classification.</title>
        <authorList>
            <person name="Goeker M."/>
        </authorList>
    </citation>
    <scope>NUCLEOTIDE SEQUENCE [LARGE SCALE GENOMIC DNA]</scope>
    <source>
        <strain evidence="4 5">DSM 19792</strain>
    </source>
</reference>
<keyword evidence="5" id="KW-1185">Reference proteome</keyword>
<accession>A0A318J0F4</accession>
<dbReference type="SUPFAM" id="SSF52172">
    <property type="entry name" value="CheY-like"/>
    <property type="match status" value="1"/>
</dbReference>
<dbReference type="InterPro" id="IPR050595">
    <property type="entry name" value="Bact_response_regulator"/>
</dbReference>
<dbReference type="SMART" id="SM00448">
    <property type="entry name" value="REC"/>
    <property type="match status" value="1"/>
</dbReference>
<dbReference type="GO" id="GO:0000160">
    <property type="term" value="P:phosphorelay signal transduction system"/>
    <property type="evidence" value="ECO:0007669"/>
    <property type="project" value="InterPro"/>
</dbReference>
<dbReference type="Pfam" id="PF00072">
    <property type="entry name" value="Response_reg"/>
    <property type="match status" value="1"/>
</dbReference>
<dbReference type="Gene3D" id="3.40.50.2300">
    <property type="match status" value="1"/>
</dbReference>
<dbReference type="PROSITE" id="PS50110">
    <property type="entry name" value="RESPONSE_REGULATORY"/>
    <property type="match status" value="1"/>
</dbReference>
<evidence type="ECO:0000259" key="3">
    <source>
        <dbReference type="PROSITE" id="PS50110"/>
    </source>
</evidence>
<dbReference type="AlphaFoldDB" id="A0A318J0F4"/>
<keyword evidence="1" id="KW-0597">Phosphoprotein</keyword>
<sequence>MPTKTPTIAIRLLGFSPKEEETFSTVLAVLREKGYRYLVLKTGSLQDPDIHIVNAEDLKALATLSDLNLGGAQPVLLIGKTEVNLHYQSMPRPIRWRKLFDVLDELIDRRQLLLTTLSAFGEVAVPERRRRERLDLDLTDPAEYQKMRRPSVPRGGIMIVDKDIRFREYVAMIMDKYGITVTLATDERSALMLDKNNRHAMTMINSSTPDIDPYRLCAELKKQNTDRRTTVIFLVDKSFNYKVANAQQAGCEGFLTKPLSRKQVLSTIQKFLQLR</sequence>
<comment type="caution">
    <text evidence="2">Lacks conserved residue(s) required for the propagation of feature annotation.</text>
</comment>
<feature type="domain" description="Response regulatory" evidence="3">
    <location>
        <begin position="156"/>
        <end position="272"/>
    </location>
</feature>
<dbReference type="OrthoDB" id="8755166at2"/>